<feature type="compositionally biased region" description="Gly residues" evidence="1">
    <location>
        <begin position="286"/>
        <end position="299"/>
    </location>
</feature>
<dbReference type="AlphaFoldDB" id="A0A250VTJ6"/>
<dbReference type="Proteomes" id="UP000217446">
    <property type="component" value="Unassembled WGS sequence"/>
</dbReference>
<feature type="compositionally biased region" description="Basic and acidic residues" evidence="1">
    <location>
        <begin position="443"/>
        <end position="482"/>
    </location>
</feature>
<dbReference type="STRING" id="1963.AQJ27_44975"/>
<name>A0A250VTJ6_STROL</name>
<keyword evidence="3" id="KW-1185">Reference proteome</keyword>
<proteinExistence type="predicted"/>
<organism evidence="2 3">
    <name type="scientific">Streptomyces olivochromogenes</name>
    <dbReference type="NCBI Taxonomy" id="1963"/>
    <lineage>
        <taxon>Bacteria</taxon>
        <taxon>Bacillati</taxon>
        <taxon>Actinomycetota</taxon>
        <taxon>Actinomycetes</taxon>
        <taxon>Kitasatosporales</taxon>
        <taxon>Streptomycetaceae</taxon>
        <taxon>Streptomyces</taxon>
    </lineage>
</organism>
<feature type="compositionally biased region" description="Basic and acidic residues" evidence="1">
    <location>
        <begin position="74"/>
        <end position="84"/>
    </location>
</feature>
<evidence type="ECO:0000313" key="3">
    <source>
        <dbReference type="Proteomes" id="UP000217446"/>
    </source>
</evidence>
<feature type="compositionally biased region" description="Basic and acidic residues" evidence="1">
    <location>
        <begin position="358"/>
        <end position="390"/>
    </location>
</feature>
<comment type="caution">
    <text evidence="2">The sequence shown here is derived from an EMBL/GenBank/DDBJ whole genome shotgun (WGS) entry which is preliminary data.</text>
</comment>
<gene>
    <name evidence="2" type="ORF">SO3561_08870</name>
</gene>
<reference evidence="3" key="1">
    <citation type="submission" date="2017-05" db="EMBL/GenBank/DDBJ databases">
        <title>Streptomyces olivochromogenes NBRC 3561 whole genome shotgun sequence.</title>
        <authorList>
            <person name="Dohra H."/>
            <person name="Kodani S."/>
        </authorList>
    </citation>
    <scope>NUCLEOTIDE SEQUENCE [LARGE SCALE GENOMIC DNA]</scope>
    <source>
        <strain evidence="3">NBRC 3561</strain>
    </source>
</reference>
<feature type="compositionally biased region" description="Pro residues" evidence="1">
    <location>
        <begin position="496"/>
        <end position="506"/>
    </location>
</feature>
<dbReference type="RefSeq" id="WP_079065763.1">
    <property type="nucleotide sequence ID" value="NZ_BDQI01000034.1"/>
</dbReference>
<feature type="compositionally biased region" description="Pro residues" evidence="1">
    <location>
        <begin position="309"/>
        <end position="319"/>
    </location>
</feature>
<protein>
    <submittedName>
        <fullName evidence="2">Uncharacterized protein</fullName>
    </submittedName>
</protein>
<feature type="compositionally biased region" description="Basic and acidic residues" evidence="1">
    <location>
        <begin position="106"/>
        <end position="123"/>
    </location>
</feature>
<feature type="compositionally biased region" description="Basic and acidic residues" evidence="1">
    <location>
        <begin position="419"/>
        <end position="430"/>
    </location>
</feature>
<feature type="compositionally biased region" description="Low complexity" evidence="1">
    <location>
        <begin position="391"/>
        <end position="414"/>
    </location>
</feature>
<feature type="compositionally biased region" description="Basic and acidic residues" evidence="1">
    <location>
        <begin position="331"/>
        <end position="350"/>
    </location>
</feature>
<accession>A0A250VTJ6</accession>
<feature type="compositionally biased region" description="Gly residues" evidence="1">
    <location>
        <begin position="192"/>
        <end position="225"/>
    </location>
</feature>
<feature type="compositionally biased region" description="Low complexity" evidence="1">
    <location>
        <begin position="182"/>
        <end position="191"/>
    </location>
</feature>
<feature type="compositionally biased region" description="Polar residues" evidence="1">
    <location>
        <begin position="268"/>
        <end position="278"/>
    </location>
</feature>
<evidence type="ECO:0000313" key="2">
    <source>
        <dbReference type="EMBL" id="GAX57300.1"/>
    </source>
</evidence>
<feature type="compositionally biased region" description="Low complexity" evidence="1">
    <location>
        <begin position="226"/>
        <end position="244"/>
    </location>
</feature>
<feature type="region of interest" description="Disordered" evidence="1">
    <location>
        <begin position="1"/>
        <end position="515"/>
    </location>
</feature>
<dbReference type="EMBL" id="BDQI01000034">
    <property type="protein sequence ID" value="GAX57300.1"/>
    <property type="molecule type" value="Genomic_DNA"/>
</dbReference>
<feature type="compositionally biased region" description="Gly residues" evidence="1">
    <location>
        <begin position="142"/>
        <end position="181"/>
    </location>
</feature>
<evidence type="ECO:0000256" key="1">
    <source>
        <dbReference type="SAM" id="MobiDB-lite"/>
    </source>
</evidence>
<sequence>MAADTVSAAVPDPNDPTAASTNRSPQPGALTSLFAAVDPARPATPAFDLNPTTETAGHGANEETSSGASSAAYHNDENTPRNDSKTAANTRQERGVIRAWLLAGAERWKKGADARNKRLDISKAKANAFQVKETRTVSVNRAGGGLFGGTSSRSGGGSGASGGGKPGNGKGLGSKGGGGHSPKGPKNKPGSSGNGSTGKSGGSGGGSGTGGGGGRGPSGGSGGQSGASPRGPKNDGAKGNSNGSAKGGGGNTGGTDKPSKAKDPKTPTPKNSPDSKSSTGKDGKHGPAGNGPAGTGKAGPQGPAGPASKNPPAPAPAPAPDGGKNNTPKNSDPKTGPKPDASPDPKKSLAADKTSQTKKTDTPKDLNPKAADQKDPKTDPKDAKGSKDSKGAAAPDGKTPQKPGATPGTGQGTQVNTQDSRETGYRDGSRTAKAVAHVQAYRDGFKDGHRDTTEAAEREKARLDKAHQQRKQELQQQREKDVPVTGQASSADYHPPKPTEPPPTTPAPAADPDNEVKPVWANHITEDTVNLYSTNDYYRDSMSRGEVRTLRRFQQRLEQKTDVMTRVVDATRVLEQHAQEQAKAVIKLLEQAKAVKGGDKLAGKLAKLSDDAMVQASKAAELHKRALRAVEACRALHANASERYEPIYQAVVNSPLTTPAELAYYREMTHA</sequence>